<keyword evidence="1" id="KW-0805">Transcription regulation</keyword>
<dbReference type="InterPro" id="IPR036388">
    <property type="entry name" value="WH-like_DNA-bd_sf"/>
</dbReference>
<protein>
    <submittedName>
        <fullName evidence="6">GntR family transcriptional regulator</fullName>
    </submittedName>
</protein>
<dbReference type="SMART" id="SM00345">
    <property type="entry name" value="HTH_GNTR"/>
    <property type="match status" value="1"/>
</dbReference>
<evidence type="ECO:0000256" key="1">
    <source>
        <dbReference type="ARBA" id="ARBA00023015"/>
    </source>
</evidence>
<dbReference type="PROSITE" id="PS50949">
    <property type="entry name" value="HTH_GNTR"/>
    <property type="match status" value="1"/>
</dbReference>
<keyword evidence="2" id="KW-0238">DNA-binding</keyword>
<dbReference type="InterPro" id="IPR008920">
    <property type="entry name" value="TF_FadR/GntR_C"/>
</dbReference>
<comment type="caution">
    <text evidence="6">The sequence shown here is derived from an EMBL/GenBank/DDBJ whole genome shotgun (WGS) entry which is preliminary data.</text>
</comment>
<dbReference type="SUPFAM" id="SSF48008">
    <property type="entry name" value="GntR ligand-binding domain-like"/>
    <property type="match status" value="1"/>
</dbReference>
<evidence type="ECO:0000256" key="3">
    <source>
        <dbReference type="ARBA" id="ARBA00023163"/>
    </source>
</evidence>
<dbReference type="SMART" id="SM00895">
    <property type="entry name" value="FCD"/>
    <property type="match status" value="1"/>
</dbReference>
<dbReference type="InterPro" id="IPR000524">
    <property type="entry name" value="Tscrpt_reg_HTH_GntR"/>
</dbReference>
<dbReference type="PANTHER" id="PTHR43537">
    <property type="entry name" value="TRANSCRIPTIONAL REGULATOR, GNTR FAMILY"/>
    <property type="match status" value="1"/>
</dbReference>
<proteinExistence type="predicted"/>
<evidence type="ECO:0000256" key="2">
    <source>
        <dbReference type="ARBA" id="ARBA00023125"/>
    </source>
</evidence>
<evidence type="ECO:0000313" key="7">
    <source>
        <dbReference type="Proteomes" id="UP001501352"/>
    </source>
</evidence>
<name>A0ABP3S6S6_9CAUL</name>
<dbReference type="CDD" id="cd07377">
    <property type="entry name" value="WHTH_GntR"/>
    <property type="match status" value="1"/>
</dbReference>
<evidence type="ECO:0000256" key="4">
    <source>
        <dbReference type="SAM" id="MobiDB-lite"/>
    </source>
</evidence>
<evidence type="ECO:0000259" key="5">
    <source>
        <dbReference type="PROSITE" id="PS50949"/>
    </source>
</evidence>
<keyword evidence="3" id="KW-0804">Transcription</keyword>
<dbReference type="Pfam" id="PF00392">
    <property type="entry name" value="GntR"/>
    <property type="match status" value="1"/>
</dbReference>
<dbReference type="Proteomes" id="UP001501352">
    <property type="component" value="Unassembled WGS sequence"/>
</dbReference>
<dbReference type="Pfam" id="PF07729">
    <property type="entry name" value="FCD"/>
    <property type="match status" value="1"/>
</dbReference>
<feature type="compositionally biased region" description="Basic and acidic residues" evidence="4">
    <location>
        <begin position="215"/>
        <end position="227"/>
    </location>
</feature>
<organism evidence="6 7">
    <name type="scientific">Brevundimonas kwangchunensis</name>
    <dbReference type="NCBI Taxonomy" id="322163"/>
    <lineage>
        <taxon>Bacteria</taxon>
        <taxon>Pseudomonadati</taxon>
        <taxon>Pseudomonadota</taxon>
        <taxon>Alphaproteobacteria</taxon>
        <taxon>Caulobacterales</taxon>
        <taxon>Caulobacteraceae</taxon>
        <taxon>Brevundimonas</taxon>
    </lineage>
</organism>
<evidence type="ECO:0000313" key="6">
    <source>
        <dbReference type="EMBL" id="GAA0627593.1"/>
    </source>
</evidence>
<dbReference type="SMART" id="SM00419">
    <property type="entry name" value="HTH_CRP"/>
    <property type="match status" value="1"/>
</dbReference>
<gene>
    <name evidence="6" type="ORF">GCM10009422_25740</name>
</gene>
<feature type="region of interest" description="Disordered" evidence="4">
    <location>
        <begin position="208"/>
        <end position="227"/>
    </location>
</feature>
<dbReference type="PANTHER" id="PTHR43537:SF45">
    <property type="entry name" value="GNTR FAMILY REGULATORY PROTEIN"/>
    <property type="match status" value="1"/>
</dbReference>
<reference evidence="7" key="1">
    <citation type="journal article" date="2019" name="Int. J. Syst. Evol. Microbiol.">
        <title>The Global Catalogue of Microorganisms (GCM) 10K type strain sequencing project: providing services to taxonomists for standard genome sequencing and annotation.</title>
        <authorList>
            <consortium name="The Broad Institute Genomics Platform"/>
            <consortium name="The Broad Institute Genome Sequencing Center for Infectious Disease"/>
            <person name="Wu L."/>
            <person name="Ma J."/>
        </authorList>
    </citation>
    <scope>NUCLEOTIDE SEQUENCE [LARGE SCALE GENOMIC DNA]</scope>
    <source>
        <strain evidence="7">JCM 12928</strain>
    </source>
</reference>
<accession>A0ABP3S6S6</accession>
<dbReference type="Gene3D" id="1.10.10.10">
    <property type="entry name" value="Winged helix-like DNA-binding domain superfamily/Winged helix DNA-binding domain"/>
    <property type="match status" value="1"/>
</dbReference>
<dbReference type="EMBL" id="BAAAGA010000006">
    <property type="protein sequence ID" value="GAA0627593.1"/>
    <property type="molecule type" value="Genomic_DNA"/>
</dbReference>
<keyword evidence="7" id="KW-1185">Reference proteome</keyword>
<dbReference type="Gene3D" id="1.20.120.530">
    <property type="entry name" value="GntR ligand-binding domain-like"/>
    <property type="match status" value="1"/>
</dbReference>
<dbReference type="InterPro" id="IPR011711">
    <property type="entry name" value="GntR_C"/>
</dbReference>
<dbReference type="SUPFAM" id="SSF46785">
    <property type="entry name" value="Winged helix' DNA-binding domain"/>
    <property type="match status" value="1"/>
</dbReference>
<feature type="domain" description="HTH gntR-type" evidence="5">
    <location>
        <begin position="8"/>
        <end position="75"/>
    </location>
</feature>
<sequence length="227" mass="25319">MDPVGATPILTEQVYERLKGAITDGVLQPGQRVRQAELADHLGVSRAPVSHALHLLKHQGLVRESGRRGVEIAPIDPDMLRDVYQIRASLDSLAARLLATRFEQGKVTRADEQRLVAACAAGERLTLNAPLRERAQADVFFHREIYRLCGNPAIEETLAPLWPHIQRAMNTVMSFDEIRTRAWSEHARIVEFIREGRAAEAADAAWSHAANAGSETEHRLRSLSRDD</sequence>
<dbReference type="InterPro" id="IPR036390">
    <property type="entry name" value="WH_DNA-bd_sf"/>
</dbReference>
<dbReference type="InterPro" id="IPR012318">
    <property type="entry name" value="HTH_CRP"/>
</dbReference>